<evidence type="ECO:0000313" key="1">
    <source>
        <dbReference type="EMBL" id="KKZ71782.1"/>
    </source>
</evidence>
<sequence length="64" mass="7728">MKTFLLRWLLDPLTSLLALRLWSRERSRRPYDAAWRLARVIRHPDELLYRVHGHRPDDPGDLLP</sequence>
<name>A0A2P2GJU1_STREW</name>
<protein>
    <submittedName>
        <fullName evidence="1">Uncharacterized protein</fullName>
    </submittedName>
</protein>
<reference evidence="1 2" key="1">
    <citation type="submission" date="2015-05" db="EMBL/GenBank/DDBJ databases">
        <title>Draft Genome assembly of Streptomyces showdoensis.</title>
        <authorList>
            <person name="Thapa K.K."/>
            <person name="Metsa-Ketela M."/>
        </authorList>
    </citation>
    <scope>NUCLEOTIDE SEQUENCE [LARGE SCALE GENOMIC DNA]</scope>
    <source>
        <strain evidence="1 2">ATCC 15227</strain>
    </source>
</reference>
<keyword evidence="2" id="KW-1185">Reference proteome</keyword>
<organism evidence="1 2">
    <name type="scientific">Streptomyces showdoensis</name>
    <dbReference type="NCBI Taxonomy" id="68268"/>
    <lineage>
        <taxon>Bacteria</taxon>
        <taxon>Bacillati</taxon>
        <taxon>Actinomycetota</taxon>
        <taxon>Actinomycetes</taxon>
        <taxon>Kitasatosporales</taxon>
        <taxon>Streptomycetaceae</taxon>
        <taxon>Streptomyces</taxon>
    </lineage>
</organism>
<dbReference type="OrthoDB" id="4264991at2"/>
<evidence type="ECO:0000313" key="2">
    <source>
        <dbReference type="Proteomes" id="UP000265325"/>
    </source>
</evidence>
<proteinExistence type="predicted"/>
<comment type="caution">
    <text evidence="1">The sequence shown here is derived from an EMBL/GenBank/DDBJ whole genome shotgun (WGS) entry which is preliminary data.</text>
</comment>
<accession>A0A2P2GJU1</accession>
<gene>
    <name evidence="1" type="ORF">VO63_21850</name>
</gene>
<dbReference type="EMBL" id="LAQS01000034">
    <property type="protein sequence ID" value="KKZ71782.1"/>
    <property type="molecule type" value="Genomic_DNA"/>
</dbReference>
<dbReference type="Proteomes" id="UP000265325">
    <property type="component" value="Unassembled WGS sequence"/>
</dbReference>
<dbReference type="AlphaFoldDB" id="A0A2P2GJU1"/>